<evidence type="ECO:0000256" key="2">
    <source>
        <dbReference type="ARBA" id="ARBA00005636"/>
    </source>
</evidence>
<comment type="similarity">
    <text evidence="2">Belongs to the universal ribosomal protein uL2 family.</text>
</comment>
<dbReference type="GO" id="GO:0032543">
    <property type="term" value="P:mitochondrial translation"/>
    <property type="evidence" value="ECO:0007669"/>
    <property type="project" value="TreeGrafter"/>
</dbReference>
<gene>
    <name evidence="11" type="ORF">AJ79_00329</name>
</gene>
<dbReference type="SUPFAM" id="SSF50104">
    <property type="entry name" value="Translation proteins SH3-like domain"/>
    <property type="match status" value="1"/>
</dbReference>
<proteinExistence type="inferred from homology"/>
<feature type="domain" description="Large ribosomal subunit protein uL2 C-terminal" evidence="9">
    <location>
        <begin position="208"/>
        <end position="370"/>
    </location>
</feature>
<evidence type="ECO:0000259" key="10">
    <source>
        <dbReference type="SMART" id="SM01383"/>
    </source>
</evidence>
<evidence type="ECO:0000256" key="6">
    <source>
        <dbReference type="ARBA" id="ARBA00037226"/>
    </source>
</evidence>
<feature type="region of interest" description="Disordered" evidence="8">
    <location>
        <begin position="93"/>
        <end position="121"/>
    </location>
</feature>
<dbReference type="InterPro" id="IPR008991">
    <property type="entry name" value="Translation_prot_SH3-like_sf"/>
</dbReference>
<dbReference type="InterPro" id="IPR014722">
    <property type="entry name" value="Rib_uL2_dom2"/>
</dbReference>
<feature type="region of interest" description="Disordered" evidence="8">
    <location>
        <begin position="343"/>
        <end position="403"/>
    </location>
</feature>
<comment type="function">
    <text evidence="6">Component of the mitochondrial ribosome (mitoribosome), a dedicated translation machinery responsible for the synthesis of mitochondrial genome-encoded proteins, including at least some of the essential transmembrane subunits of the mitochondrial respiratory chain. The mitoribosomes are attached to the mitochondrial inner membrane and translation products are cotranslationally integrated into the membrane.</text>
</comment>
<keyword evidence="12" id="KW-1185">Reference proteome</keyword>
<evidence type="ECO:0000313" key="12">
    <source>
        <dbReference type="Proteomes" id="UP000223968"/>
    </source>
</evidence>
<name>A0A2B7YBH6_9EURO</name>
<dbReference type="Proteomes" id="UP000223968">
    <property type="component" value="Unassembled WGS sequence"/>
</dbReference>
<dbReference type="InterPro" id="IPR022666">
    <property type="entry name" value="Ribosomal_uL2_RNA-bd_dom"/>
</dbReference>
<dbReference type="Pfam" id="PF03947">
    <property type="entry name" value="Ribosomal_L2_C"/>
    <property type="match status" value="1"/>
</dbReference>
<evidence type="ECO:0000259" key="9">
    <source>
        <dbReference type="SMART" id="SM01382"/>
    </source>
</evidence>
<dbReference type="FunFam" id="4.10.950.10:FF:000001">
    <property type="entry name" value="50S ribosomal protein L2"/>
    <property type="match status" value="1"/>
</dbReference>
<evidence type="ECO:0000256" key="4">
    <source>
        <dbReference type="ARBA" id="ARBA00023128"/>
    </source>
</evidence>
<accession>A0A2B7YBH6</accession>
<dbReference type="SMART" id="SM01383">
    <property type="entry name" value="Ribosomal_L2"/>
    <property type="match status" value="1"/>
</dbReference>
<protein>
    <recommendedName>
        <fullName evidence="7">Large ribosomal subunit protein uL2m</fullName>
    </recommendedName>
</protein>
<dbReference type="InterPro" id="IPR012340">
    <property type="entry name" value="NA-bd_OB-fold"/>
</dbReference>
<dbReference type="SMART" id="SM01382">
    <property type="entry name" value="Ribosomal_L2_C"/>
    <property type="match status" value="1"/>
</dbReference>
<reference evidence="11 12" key="1">
    <citation type="submission" date="2017-10" db="EMBL/GenBank/DDBJ databases">
        <title>Comparative genomics in systemic dimorphic fungi from Ajellomycetaceae.</title>
        <authorList>
            <person name="Munoz J.F."/>
            <person name="Mcewen J.G."/>
            <person name="Clay O.K."/>
            <person name="Cuomo C.A."/>
        </authorList>
    </citation>
    <scope>NUCLEOTIDE SEQUENCE [LARGE SCALE GENOMIC DNA]</scope>
    <source>
        <strain evidence="11 12">UAMH5409</strain>
    </source>
</reference>
<evidence type="ECO:0000256" key="7">
    <source>
        <dbReference type="ARBA" id="ARBA00069872"/>
    </source>
</evidence>
<dbReference type="PANTHER" id="PTHR13691">
    <property type="entry name" value="RIBOSOMAL PROTEIN L2"/>
    <property type="match status" value="1"/>
</dbReference>
<dbReference type="Gene3D" id="2.30.30.30">
    <property type="match status" value="1"/>
</dbReference>
<evidence type="ECO:0000313" key="11">
    <source>
        <dbReference type="EMBL" id="PGH18550.1"/>
    </source>
</evidence>
<evidence type="ECO:0000256" key="5">
    <source>
        <dbReference type="ARBA" id="ARBA00023274"/>
    </source>
</evidence>
<keyword evidence="3" id="KW-0689">Ribosomal protein</keyword>
<feature type="compositionally biased region" description="Basic residues" evidence="8">
    <location>
        <begin position="93"/>
        <end position="104"/>
    </location>
</feature>
<dbReference type="EMBL" id="PDNB01000003">
    <property type="protein sequence ID" value="PGH18550.1"/>
    <property type="molecule type" value="Genomic_DNA"/>
</dbReference>
<dbReference type="InterPro" id="IPR022669">
    <property type="entry name" value="Ribosomal_uL2_C"/>
</dbReference>
<dbReference type="AlphaFoldDB" id="A0A2B7YBH6"/>
<dbReference type="Gene3D" id="4.10.950.10">
    <property type="entry name" value="Ribosomal protein L2, domain 3"/>
    <property type="match status" value="1"/>
</dbReference>
<dbReference type="Gene3D" id="2.40.50.140">
    <property type="entry name" value="Nucleic acid-binding proteins"/>
    <property type="match status" value="1"/>
</dbReference>
<dbReference type="STRING" id="1447875.A0A2B7YBH6"/>
<dbReference type="InterPro" id="IPR002171">
    <property type="entry name" value="Ribosomal_uL2"/>
</dbReference>
<dbReference type="GO" id="GO:0003723">
    <property type="term" value="F:RNA binding"/>
    <property type="evidence" value="ECO:0007669"/>
    <property type="project" value="TreeGrafter"/>
</dbReference>
<dbReference type="FunFam" id="2.40.50.140:FF:000128">
    <property type="entry name" value="50S ribosomal protein L2"/>
    <property type="match status" value="1"/>
</dbReference>
<dbReference type="OrthoDB" id="268576at2759"/>
<dbReference type="Pfam" id="PF00181">
    <property type="entry name" value="Ribosomal_L2_N"/>
    <property type="match status" value="1"/>
</dbReference>
<evidence type="ECO:0000256" key="3">
    <source>
        <dbReference type="ARBA" id="ARBA00022980"/>
    </source>
</evidence>
<comment type="subcellular location">
    <subcellularLocation>
        <location evidence="1">Mitochondrion</location>
    </subcellularLocation>
</comment>
<sequence>MLQVRLPLRGLQSSCRCLFSNTAPARTYFSAADQKPEQPAELEKMTPSFAFAPPPIRDKENLAMRTYRPITPGLRHLRRPVNDHLWKGRPLHKLTFPKRGHGKGGRNSTGRVTVRHRGGGHKRRIRTVDFHRKEPGPHLVERIEHDPNRNAHIALLTSKQTGKKSYIIAAEGMRAGDVVESYMAGIPKELWESMGGTVDPGVLAARTAWRGNCLPLHMIPVGSLIYNIGLRPGKGAQLCRAAGTYGTITLKATEQTTEQLEELEAASIEEGGKPFTLQERHKLRLLADHVTVRLASGEVRLIHKDCCATIGVSSNSYFKYRQLGKAGRSRWLNIRPTVRGLAMNAKDHPHGGGRGKSKGNVDPKSPWGKPAKSGFKTRPKNRINKAVVIPRVRNQGKRRRGYN</sequence>
<keyword evidence="5" id="KW-0687">Ribonucleoprotein</keyword>
<keyword evidence="4" id="KW-0496">Mitochondrion</keyword>
<feature type="domain" description="Large ribosomal subunit protein uL2 RNA-binding" evidence="10">
    <location>
        <begin position="105"/>
        <end position="181"/>
    </location>
</feature>
<organism evidence="11 12">
    <name type="scientific">Helicocarpus griseus UAMH5409</name>
    <dbReference type="NCBI Taxonomy" id="1447875"/>
    <lineage>
        <taxon>Eukaryota</taxon>
        <taxon>Fungi</taxon>
        <taxon>Dikarya</taxon>
        <taxon>Ascomycota</taxon>
        <taxon>Pezizomycotina</taxon>
        <taxon>Eurotiomycetes</taxon>
        <taxon>Eurotiomycetidae</taxon>
        <taxon>Onygenales</taxon>
        <taxon>Ajellomycetaceae</taxon>
        <taxon>Helicocarpus</taxon>
    </lineage>
</organism>
<evidence type="ECO:0000256" key="1">
    <source>
        <dbReference type="ARBA" id="ARBA00004173"/>
    </source>
</evidence>
<dbReference type="GO" id="GO:0003735">
    <property type="term" value="F:structural constituent of ribosome"/>
    <property type="evidence" value="ECO:0007669"/>
    <property type="project" value="InterPro"/>
</dbReference>
<dbReference type="SUPFAM" id="SSF50249">
    <property type="entry name" value="Nucleic acid-binding proteins"/>
    <property type="match status" value="1"/>
</dbReference>
<dbReference type="PANTHER" id="PTHR13691:SF5">
    <property type="entry name" value="LARGE RIBOSOMAL SUBUNIT PROTEIN UL2M"/>
    <property type="match status" value="1"/>
</dbReference>
<feature type="compositionally biased region" description="Basic residues" evidence="8">
    <location>
        <begin position="394"/>
        <end position="403"/>
    </location>
</feature>
<comment type="caution">
    <text evidence="11">The sequence shown here is derived from an EMBL/GenBank/DDBJ whole genome shotgun (WGS) entry which is preliminary data.</text>
</comment>
<dbReference type="GO" id="GO:0005762">
    <property type="term" value="C:mitochondrial large ribosomal subunit"/>
    <property type="evidence" value="ECO:0007669"/>
    <property type="project" value="TreeGrafter"/>
</dbReference>
<dbReference type="InterPro" id="IPR014726">
    <property type="entry name" value="Ribosomal_uL2_dom3"/>
</dbReference>
<evidence type="ECO:0000256" key="8">
    <source>
        <dbReference type="SAM" id="MobiDB-lite"/>
    </source>
</evidence>